<proteinExistence type="predicted"/>
<gene>
    <name evidence="1" type="ORF">SDC9_187767</name>
</gene>
<reference evidence="1" key="1">
    <citation type="submission" date="2019-08" db="EMBL/GenBank/DDBJ databases">
        <authorList>
            <person name="Kucharzyk K."/>
            <person name="Murdoch R.W."/>
            <person name="Higgins S."/>
            <person name="Loffler F."/>
        </authorList>
    </citation>
    <scope>NUCLEOTIDE SEQUENCE</scope>
</reference>
<sequence>MVDPNTNTLRSGVARSPSGLSNSFTYIKQNADSTYNLELNGSYGGIIYCEGNLNITDISGNGSFKGTIICEGNVTLSGNPTITYDEGTIVSVLVANSLARAFFTPGEMGGPGFTTNDSTTTFDGGVRDGSVRRYSIVEWKEQQN</sequence>
<name>A0A645HME6_9ZZZZ</name>
<comment type="caution">
    <text evidence="1">The sequence shown here is derived from an EMBL/GenBank/DDBJ whole genome shotgun (WGS) entry which is preliminary data.</text>
</comment>
<evidence type="ECO:0000313" key="1">
    <source>
        <dbReference type="EMBL" id="MPN40231.1"/>
    </source>
</evidence>
<dbReference type="InterPro" id="IPR022543">
    <property type="entry name" value="DUF2572"/>
</dbReference>
<dbReference type="AlphaFoldDB" id="A0A645HME6"/>
<accession>A0A645HME6</accession>
<organism evidence="1">
    <name type="scientific">bioreactor metagenome</name>
    <dbReference type="NCBI Taxonomy" id="1076179"/>
    <lineage>
        <taxon>unclassified sequences</taxon>
        <taxon>metagenomes</taxon>
        <taxon>ecological metagenomes</taxon>
    </lineage>
</organism>
<dbReference type="EMBL" id="VSSQ01096504">
    <property type="protein sequence ID" value="MPN40231.1"/>
    <property type="molecule type" value="Genomic_DNA"/>
</dbReference>
<protein>
    <submittedName>
        <fullName evidence="1">Uncharacterized protein</fullName>
    </submittedName>
</protein>
<dbReference type="Pfam" id="PF10833">
    <property type="entry name" value="DUF2572"/>
    <property type="match status" value="1"/>
</dbReference>